<name>A2EEG4_TRIV3</name>
<dbReference type="VEuPathDB" id="TrichDB:TVAGG3_0691240"/>
<feature type="region of interest" description="Disordered" evidence="1">
    <location>
        <begin position="663"/>
        <end position="682"/>
    </location>
</feature>
<evidence type="ECO:0000259" key="2">
    <source>
        <dbReference type="Pfam" id="PF20412"/>
    </source>
</evidence>
<dbReference type="VEuPathDB" id="TrichDB:TVAG_486170"/>
<dbReference type="GO" id="GO:0005096">
    <property type="term" value="F:GTPase activator activity"/>
    <property type="evidence" value="ECO:0000318"/>
    <property type="project" value="GO_Central"/>
</dbReference>
<protein>
    <recommendedName>
        <fullName evidence="2">Ral GTPase-activating protein subunit alpha/beta N-terminal domain-containing protein</fullName>
    </recommendedName>
</protein>
<proteinExistence type="predicted"/>
<dbReference type="Pfam" id="PF20412">
    <property type="entry name" value="RALGAPB_N"/>
    <property type="match status" value="1"/>
</dbReference>
<keyword evidence="4" id="KW-1185">Reference proteome</keyword>
<dbReference type="KEGG" id="tva:4766881"/>
<dbReference type="PANTHER" id="PTHR21344">
    <property type="entry name" value="RAL GTPASE-ACTIVATING PROTEIN SUBUNIT BETA"/>
    <property type="match status" value="1"/>
</dbReference>
<dbReference type="InterPro" id="IPR046859">
    <property type="entry name" value="RGPA/RALGAPB_N"/>
</dbReference>
<dbReference type="AlphaFoldDB" id="A2EEG4"/>
<accession>A2EEG4</accession>
<evidence type="ECO:0000313" key="3">
    <source>
        <dbReference type="EMBL" id="EAY08970.1"/>
    </source>
</evidence>
<feature type="domain" description="Ral GTPase-activating protein subunit alpha/beta N-terminal" evidence="2">
    <location>
        <begin position="141"/>
        <end position="249"/>
    </location>
</feature>
<dbReference type="GO" id="GO:0032484">
    <property type="term" value="P:Ral protein signal transduction"/>
    <property type="evidence" value="ECO:0000318"/>
    <property type="project" value="GO_Central"/>
</dbReference>
<evidence type="ECO:0000313" key="4">
    <source>
        <dbReference type="Proteomes" id="UP000001542"/>
    </source>
</evidence>
<evidence type="ECO:0000256" key="1">
    <source>
        <dbReference type="SAM" id="MobiDB-lite"/>
    </source>
</evidence>
<dbReference type="InterPro" id="IPR039930">
    <property type="entry name" value="RALGAPB"/>
</dbReference>
<dbReference type="STRING" id="5722.A2EEG4"/>
<reference evidence="3" key="1">
    <citation type="submission" date="2006-10" db="EMBL/GenBank/DDBJ databases">
        <authorList>
            <person name="Amadeo P."/>
            <person name="Zhao Q."/>
            <person name="Wortman J."/>
            <person name="Fraser-Liggett C."/>
            <person name="Carlton J."/>
        </authorList>
    </citation>
    <scope>NUCLEOTIDE SEQUENCE</scope>
    <source>
        <strain evidence="3">G3</strain>
    </source>
</reference>
<dbReference type="InParanoid" id="A2EEG4"/>
<dbReference type="OrthoDB" id="2124221at2759"/>
<reference evidence="3" key="2">
    <citation type="journal article" date="2007" name="Science">
        <title>Draft genome sequence of the sexually transmitted pathogen Trichomonas vaginalis.</title>
        <authorList>
            <person name="Carlton J.M."/>
            <person name="Hirt R.P."/>
            <person name="Silva J.C."/>
            <person name="Delcher A.L."/>
            <person name="Schatz M."/>
            <person name="Zhao Q."/>
            <person name="Wortman J.R."/>
            <person name="Bidwell S.L."/>
            <person name="Alsmark U.C.M."/>
            <person name="Besteiro S."/>
            <person name="Sicheritz-Ponten T."/>
            <person name="Noel C.J."/>
            <person name="Dacks J.B."/>
            <person name="Foster P.G."/>
            <person name="Simillion C."/>
            <person name="Van de Peer Y."/>
            <person name="Miranda-Saavedra D."/>
            <person name="Barton G.J."/>
            <person name="Westrop G.D."/>
            <person name="Mueller S."/>
            <person name="Dessi D."/>
            <person name="Fiori P.L."/>
            <person name="Ren Q."/>
            <person name="Paulsen I."/>
            <person name="Zhang H."/>
            <person name="Bastida-Corcuera F.D."/>
            <person name="Simoes-Barbosa A."/>
            <person name="Brown M.T."/>
            <person name="Hayes R.D."/>
            <person name="Mukherjee M."/>
            <person name="Okumura C.Y."/>
            <person name="Schneider R."/>
            <person name="Smith A.J."/>
            <person name="Vanacova S."/>
            <person name="Villalvazo M."/>
            <person name="Haas B.J."/>
            <person name="Pertea M."/>
            <person name="Feldblyum T.V."/>
            <person name="Utterback T.R."/>
            <person name="Shu C.L."/>
            <person name="Osoegawa K."/>
            <person name="de Jong P.J."/>
            <person name="Hrdy I."/>
            <person name="Horvathova L."/>
            <person name="Zubacova Z."/>
            <person name="Dolezal P."/>
            <person name="Malik S.B."/>
            <person name="Logsdon J.M. Jr."/>
            <person name="Henze K."/>
            <person name="Gupta A."/>
            <person name="Wang C.C."/>
            <person name="Dunne R.L."/>
            <person name="Upcroft J.A."/>
            <person name="Upcroft P."/>
            <person name="White O."/>
            <person name="Salzberg S.L."/>
            <person name="Tang P."/>
            <person name="Chiu C.-H."/>
            <person name="Lee Y.-S."/>
            <person name="Embley T.M."/>
            <person name="Coombs G.H."/>
            <person name="Mottram J.C."/>
            <person name="Tachezy J."/>
            <person name="Fraser-Liggett C.M."/>
            <person name="Johnson P.J."/>
        </authorList>
    </citation>
    <scope>NUCLEOTIDE SEQUENCE [LARGE SCALE GENOMIC DNA]</scope>
    <source>
        <strain evidence="3">G3</strain>
    </source>
</reference>
<dbReference type="RefSeq" id="XP_001321193.1">
    <property type="nucleotide sequence ID" value="XM_001321158.1"/>
</dbReference>
<sequence>MTRSPTLILSHLIKTKILEDNGADEVLTLLEHDAASSIAVTTVSSFSTDGSFPRLDSEFKINWMMQAIAYCFSLSTLYQDAISTALDIFHRWLTSSNFFKDKETHNKYAQQIFRYMSLVVDFQNDNLYPGARQKLIEKLQRVLRDCITKSSYFDEQTWDTLIRVLIGCSDFLTTEYIVQTLSDTIRIPLLEKFLELTFLTISFSKLTTETVWELIRKYISKWAFIEQFMHKWSLAIQNEYEIILTTLFNDKLQKNENIDRNIISGAAFRISQYTNSVNPDEISKEIPLFTIFSLMFEKLMKISQNFVEKCKDLYIPRFPADLYFSLFGKNIFEPFAKYDPVLLKIHSSILMFICGSWDLSNSKWEPYVLTMVLKSIKEQMKFITVMTGYQLLSGYMNDQIVDSFLNMLVAPNPVFYTDEIYYYNYAIIIQQLSEVRLIDQSIFRNIISGTEEARTMSLVFSIVSKQDPSLFVEELAKVINKYSSSSFVENIILNVNLIVAASIPFNDISLKPYMDIVLPVISERGYSNSALLMSFLVLVAQISLIGNQVLKSDFTEQFVQFADQNQNSGVSRYINYTVGMLCALPLDTSLLNNTSFIRAVPPKVDDRLLLKPVFSVLVGDDHLIFLAGDKTRKSSFIVHIREPRGSFAFELTDEPAPNNLSEIPKPSDLHLPPSTAVNPVESDPCRIEGAEDRMMKVHATDKSYSEPNTKKYQHISIRSEQKDDEEGKLVMLRHKFIDFLFQTGLQNNIYKVDDELSVIKQFDVIESVPIIPIKLIHLSHEKIDDETPSYSRFKQSLGSLFINNNLISENGGSLQSRVADMGVCRLNFDARNTESEIAVIFSESSMNLNTKSPDFPHHKLTIIVEQHSADGYRISVLSTRKAFVWTEPEFRFIKSANIGKEIASIAFIYFMTVKPESVFKSIEMRNEFFQKLNKTALNPFEIANSLPPDNFKPILV</sequence>
<gene>
    <name evidence="3" type="ORF">TVAG_486170</name>
</gene>
<dbReference type="Proteomes" id="UP000001542">
    <property type="component" value="Unassembled WGS sequence"/>
</dbReference>
<dbReference type="EMBL" id="DS113367">
    <property type="protein sequence ID" value="EAY08970.1"/>
    <property type="molecule type" value="Genomic_DNA"/>
</dbReference>
<dbReference type="PANTHER" id="PTHR21344:SF1">
    <property type="entry name" value="RAL GTPASE-ACTIVATING PROTEIN SUBUNIT BETA"/>
    <property type="match status" value="1"/>
</dbReference>
<organism evidence="3 4">
    <name type="scientific">Trichomonas vaginalis (strain ATCC PRA-98 / G3)</name>
    <dbReference type="NCBI Taxonomy" id="412133"/>
    <lineage>
        <taxon>Eukaryota</taxon>
        <taxon>Metamonada</taxon>
        <taxon>Parabasalia</taxon>
        <taxon>Trichomonadida</taxon>
        <taxon>Trichomonadidae</taxon>
        <taxon>Trichomonas</taxon>
    </lineage>
</organism>